<dbReference type="Proteomes" id="UP000693970">
    <property type="component" value="Unassembled WGS sequence"/>
</dbReference>
<sequence length="130" mass="14858">MICAQVSPCPCTEFSDPGFGVNITWTFNSLAITYRIFLRIRRIEVMIVVVDQSSFTSHLYKPFGAPTHHSFFARISILRFHDLPLAAAFPLQCSLFCLLSKLYLRVIERALVTSFGWFFIGPLHVLRISD</sequence>
<evidence type="ECO:0000313" key="1">
    <source>
        <dbReference type="EMBL" id="KAG7345939.1"/>
    </source>
</evidence>
<comment type="caution">
    <text evidence="1">The sequence shown here is derived from an EMBL/GenBank/DDBJ whole genome shotgun (WGS) entry which is preliminary data.</text>
</comment>
<organism evidence="1 2">
    <name type="scientific">Nitzschia inconspicua</name>
    <dbReference type="NCBI Taxonomy" id="303405"/>
    <lineage>
        <taxon>Eukaryota</taxon>
        <taxon>Sar</taxon>
        <taxon>Stramenopiles</taxon>
        <taxon>Ochrophyta</taxon>
        <taxon>Bacillariophyta</taxon>
        <taxon>Bacillariophyceae</taxon>
        <taxon>Bacillariophycidae</taxon>
        <taxon>Bacillariales</taxon>
        <taxon>Bacillariaceae</taxon>
        <taxon>Nitzschia</taxon>
    </lineage>
</organism>
<accession>A0A9K3KMP3</accession>
<proteinExistence type="predicted"/>
<reference evidence="1" key="2">
    <citation type="submission" date="2021-04" db="EMBL/GenBank/DDBJ databases">
        <authorList>
            <person name="Podell S."/>
        </authorList>
    </citation>
    <scope>NUCLEOTIDE SEQUENCE</scope>
    <source>
        <strain evidence="1">Hildebrandi</strain>
    </source>
</reference>
<reference evidence="1" key="1">
    <citation type="journal article" date="2021" name="Sci. Rep.">
        <title>Diploid genomic architecture of Nitzschia inconspicua, an elite biomass production diatom.</title>
        <authorList>
            <person name="Oliver A."/>
            <person name="Podell S."/>
            <person name="Pinowska A."/>
            <person name="Traller J.C."/>
            <person name="Smith S.R."/>
            <person name="McClure R."/>
            <person name="Beliaev A."/>
            <person name="Bohutskyi P."/>
            <person name="Hill E.A."/>
            <person name="Rabines A."/>
            <person name="Zheng H."/>
            <person name="Allen L.Z."/>
            <person name="Kuo A."/>
            <person name="Grigoriev I.V."/>
            <person name="Allen A.E."/>
            <person name="Hazlebeck D."/>
            <person name="Allen E.E."/>
        </authorList>
    </citation>
    <scope>NUCLEOTIDE SEQUENCE</scope>
    <source>
        <strain evidence="1">Hildebrandi</strain>
    </source>
</reference>
<evidence type="ECO:0000313" key="2">
    <source>
        <dbReference type="Proteomes" id="UP000693970"/>
    </source>
</evidence>
<dbReference type="EMBL" id="JAGRRH010000021">
    <property type="protein sequence ID" value="KAG7345939.1"/>
    <property type="molecule type" value="Genomic_DNA"/>
</dbReference>
<dbReference type="AlphaFoldDB" id="A0A9K3KMP3"/>
<protein>
    <submittedName>
        <fullName evidence="1">Uncharacterized protein</fullName>
    </submittedName>
</protein>
<keyword evidence="2" id="KW-1185">Reference proteome</keyword>
<gene>
    <name evidence="1" type="ORF">IV203_005006</name>
</gene>
<name>A0A9K3KMP3_9STRA</name>